<proteinExistence type="predicted"/>
<sequence>MPLTELMNYFNDQLQTQARTKSLPKTGFYKADNVYWARFGSLILGSDFHPLSAIKDEKILGYEAELIVRASTGNRLNIDSIFNSLDSNEQIVHLDRLVRTLHSLNYLQQFDGQDHLLSLQVQSRHIVSVSDDHGKAFEIILSDCGLKPERVLLHTRLLDHATLKHFKKALESYKNRGYKIGINITQSRELTLLASLEITPDIIFVHNPSLILGNKTADTTTNQAFLTPVEFYEGQRILVSESKDAVVDIVDSFDGLLLLPQGAYDEDKTVNYFTG</sequence>
<protein>
    <recommendedName>
        <fullName evidence="3">EAL domain-containing protein</fullName>
    </recommendedName>
</protein>
<keyword evidence="2" id="KW-1185">Reference proteome</keyword>
<evidence type="ECO:0008006" key="3">
    <source>
        <dbReference type="Google" id="ProtNLM"/>
    </source>
</evidence>
<comment type="caution">
    <text evidence="1">The sequence shown here is derived from an EMBL/GenBank/DDBJ whole genome shotgun (WGS) entry which is preliminary data.</text>
</comment>
<dbReference type="Proteomes" id="UP000619761">
    <property type="component" value="Unassembled WGS sequence"/>
</dbReference>
<dbReference type="SUPFAM" id="SSF141868">
    <property type="entry name" value="EAL domain-like"/>
    <property type="match status" value="1"/>
</dbReference>
<evidence type="ECO:0000313" key="1">
    <source>
        <dbReference type="EMBL" id="GGY68572.1"/>
    </source>
</evidence>
<gene>
    <name evidence="1" type="ORF">GCM10011613_11000</name>
</gene>
<organism evidence="1 2">
    <name type="scientific">Cellvibrio zantedeschiae</name>
    <dbReference type="NCBI Taxonomy" id="1237077"/>
    <lineage>
        <taxon>Bacteria</taxon>
        <taxon>Pseudomonadati</taxon>
        <taxon>Pseudomonadota</taxon>
        <taxon>Gammaproteobacteria</taxon>
        <taxon>Cellvibrionales</taxon>
        <taxon>Cellvibrionaceae</taxon>
        <taxon>Cellvibrio</taxon>
    </lineage>
</organism>
<reference evidence="2" key="1">
    <citation type="journal article" date="2019" name="Int. J. Syst. Evol. Microbiol.">
        <title>The Global Catalogue of Microorganisms (GCM) 10K type strain sequencing project: providing services to taxonomists for standard genome sequencing and annotation.</title>
        <authorList>
            <consortium name="The Broad Institute Genomics Platform"/>
            <consortium name="The Broad Institute Genome Sequencing Center for Infectious Disease"/>
            <person name="Wu L."/>
            <person name="Ma J."/>
        </authorList>
    </citation>
    <scope>NUCLEOTIDE SEQUENCE [LARGE SCALE GENOMIC DNA]</scope>
    <source>
        <strain evidence="2">KCTC 32239</strain>
    </source>
</reference>
<name>A0ABQ3AVG9_9GAMM</name>
<evidence type="ECO:0000313" key="2">
    <source>
        <dbReference type="Proteomes" id="UP000619761"/>
    </source>
</evidence>
<dbReference type="EMBL" id="BMYZ01000001">
    <property type="protein sequence ID" value="GGY68572.1"/>
    <property type="molecule type" value="Genomic_DNA"/>
</dbReference>
<dbReference type="Gene3D" id="3.20.20.450">
    <property type="entry name" value="EAL domain"/>
    <property type="match status" value="1"/>
</dbReference>
<dbReference type="RefSeq" id="WP_189416577.1">
    <property type="nucleotide sequence ID" value="NZ_BMYZ01000001.1"/>
</dbReference>
<accession>A0ABQ3AVG9</accession>
<dbReference type="InterPro" id="IPR035919">
    <property type="entry name" value="EAL_sf"/>
</dbReference>